<dbReference type="EMBL" id="MVFC01000037">
    <property type="protein sequence ID" value="OON72503.1"/>
    <property type="molecule type" value="Genomic_DNA"/>
</dbReference>
<keyword evidence="1" id="KW-0233">DNA recombination</keyword>
<accession>A0A1V4A1M7</accession>
<evidence type="ECO:0000313" key="3">
    <source>
        <dbReference type="Proteomes" id="UP000190539"/>
    </source>
</evidence>
<dbReference type="AlphaFoldDB" id="A0A1V4A1M7"/>
<dbReference type="Gene3D" id="1.10.443.10">
    <property type="entry name" value="Intergrase catalytic core"/>
    <property type="match status" value="1"/>
</dbReference>
<dbReference type="GO" id="GO:0015074">
    <property type="term" value="P:DNA integration"/>
    <property type="evidence" value="ECO:0007669"/>
    <property type="project" value="InterPro"/>
</dbReference>
<dbReference type="RefSeq" id="WP_077973162.1">
    <property type="nucleotide sequence ID" value="NZ_CP045178.1"/>
</dbReference>
<proteinExistence type="predicted"/>
<protein>
    <recommendedName>
        <fullName evidence="4">Integrase</fullName>
    </recommendedName>
</protein>
<dbReference type="InterPro" id="IPR011010">
    <property type="entry name" value="DNA_brk_join_enz"/>
</dbReference>
<dbReference type="Proteomes" id="UP000190539">
    <property type="component" value="Unassembled WGS sequence"/>
</dbReference>
<dbReference type="SUPFAM" id="SSF56349">
    <property type="entry name" value="DNA breaking-rejoining enzymes"/>
    <property type="match status" value="1"/>
</dbReference>
<dbReference type="OrthoDB" id="3773913at2"/>
<organism evidence="2 3">
    <name type="scientific">Streptomyces tsukubensis</name>
    <dbReference type="NCBI Taxonomy" id="83656"/>
    <lineage>
        <taxon>Bacteria</taxon>
        <taxon>Bacillati</taxon>
        <taxon>Actinomycetota</taxon>
        <taxon>Actinomycetes</taxon>
        <taxon>Kitasatosporales</taxon>
        <taxon>Streptomycetaceae</taxon>
        <taxon>Streptomyces</taxon>
    </lineage>
</organism>
<dbReference type="STRING" id="83656.B1H18_29355"/>
<evidence type="ECO:0008006" key="4">
    <source>
        <dbReference type="Google" id="ProtNLM"/>
    </source>
</evidence>
<evidence type="ECO:0000313" key="2">
    <source>
        <dbReference type="EMBL" id="OON72503.1"/>
    </source>
</evidence>
<gene>
    <name evidence="2" type="ORF">B1H18_29355</name>
</gene>
<sequence length="64" mass="7155">MYDLRHTRLTMWLNNGIPPAQVAEWAGTSVAMLFATYAQCISGQEQDLRQRLDEITDASATLIA</sequence>
<dbReference type="InterPro" id="IPR013762">
    <property type="entry name" value="Integrase-like_cat_sf"/>
</dbReference>
<name>A0A1V4A1M7_9ACTN</name>
<keyword evidence="3" id="KW-1185">Reference proteome</keyword>
<evidence type="ECO:0000256" key="1">
    <source>
        <dbReference type="ARBA" id="ARBA00023172"/>
    </source>
</evidence>
<dbReference type="GO" id="GO:0006310">
    <property type="term" value="P:DNA recombination"/>
    <property type="evidence" value="ECO:0007669"/>
    <property type="project" value="UniProtKB-KW"/>
</dbReference>
<comment type="caution">
    <text evidence="2">The sequence shown here is derived from an EMBL/GenBank/DDBJ whole genome shotgun (WGS) entry which is preliminary data.</text>
</comment>
<reference evidence="2 3" key="1">
    <citation type="submission" date="2017-02" db="EMBL/GenBank/DDBJ databases">
        <title>Draft Genome Sequence of Streptomyces tsukubaensis F601, a Producer of the immunosuppressant tacrolimus FK506.</title>
        <authorList>
            <person name="Zong G."/>
            <person name="Zhong C."/>
            <person name="Fu J."/>
            <person name="Qin R."/>
            <person name="Cao G."/>
        </authorList>
    </citation>
    <scope>NUCLEOTIDE SEQUENCE [LARGE SCALE GENOMIC DNA]</scope>
    <source>
        <strain evidence="2 3">F601</strain>
    </source>
</reference>
<dbReference type="GO" id="GO:0003677">
    <property type="term" value="F:DNA binding"/>
    <property type="evidence" value="ECO:0007669"/>
    <property type="project" value="InterPro"/>
</dbReference>